<organism evidence="2 3">
    <name type="scientific">Paenibacillus xylanexedens</name>
    <dbReference type="NCBI Taxonomy" id="528191"/>
    <lineage>
        <taxon>Bacteria</taxon>
        <taxon>Bacillati</taxon>
        <taxon>Bacillota</taxon>
        <taxon>Bacilli</taxon>
        <taxon>Bacillales</taxon>
        <taxon>Paenibacillaceae</taxon>
        <taxon>Paenibacillus</taxon>
    </lineage>
</organism>
<reference evidence="2 3" key="1">
    <citation type="submission" date="2021-03" db="EMBL/GenBank/DDBJ databases">
        <title>Genomic Encyclopedia of Type Strains, Phase IV (KMG-IV): sequencing the most valuable type-strain genomes for metagenomic binning, comparative biology and taxonomic classification.</title>
        <authorList>
            <person name="Goeker M."/>
        </authorList>
    </citation>
    <scope>NUCLEOTIDE SEQUENCE [LARGE SCALE GENOMIC DNA]</scope>
    <source>
        <strain evidence="2 3">DSM 21292</strain>
    </source>
</reference>
<dbReference type="Pfam" id="PF00550">
    <property type="entry name" value="PP-binding"/>
    <property type="match status" value="1"/>
</dbReference>
<dbReference type="SUPFAM" id="SSF47336">
    <property type="entry name" value="ACP-like"/>
    <property type="match status" value="1"/>
</dbReference>
<comment type="caution">
    <text evidence="2">The sequence shown here is derived from an EMBL/GenBank/DDBJ whole genome shotgun (WGS) entry which is preliminary data.</text>
</comment>
<proteinExistence type="predicted"/>
<evidence type="ECO:0000313" key="3">
    <source>
        <dbReference type="Proteomes" id="UP000810207"/>
    </source>
</evidence>
<name>A0ABS4RU16_PAEXY</name>
<dbReference type="PROSITE" id="PS50075">
    <property type="entry name" value="CARRIER"/>
    <property type="match status" value="1"/>
</dbReference>
<dbReference type="Proteomes" id="UP000810207">
    <property type="component" value="Unassembled WGS sequence"/>
</dbReference>
<accession>A0ABS4RU16</accession>
<dbReference type="InterPro" id="IPR036736">
    <property type="entry name" value="ACP-like_sf"/>
</dbReference>
<dbReference type="RefSeq" id="WP_211082648.1">
    <property type="nucleotide sequence ID" value="NZ_JAGIKV010000007.1"/>
</dbReference>
<sequence length="80" mass="8875">MIELVTERALSSIESLSIQGNGVNITDTLASIGIDSLKMVELIIALEDEFQIEFNNSTLDPSKLIKVEDVLELIYHTLKV</sequence>
<feature type="domain" description="Carrier" evidence="1">
    <location>
        <begin position="1"/>
        <end position="78"/>
    </location>
</feature>
<keyword evidence="3" id="KW-1185">Reference proteome</keyword>
<dbReference type="EMBL" id="JAGIKV010000007">
    <property type="protein sequence ID" value="MBP2245835.1"/>
    <property type="molecule type" value="Genomic_DNA"/>
</dbReference>
<evidence type="ECO:0000313" key="2">
    <source>
        <dbReference type="EMBL" id="MBP2245835.1"/>
    </source>
</evidence>
<dbReference type="InterPro" id="IPR009081">
    <property type="entry name" value="PP-bd_ACP"/>
</dbReference>
<protein>
    <submittedName>
        <fullName evidence="2">Acyl carrier protein</fullName>
    </submittedName>
</protein>
<gene>
    <name evidence="2" type="ORF">J2Z28_002453</name>
</gene>
<dbReference type="Gene3D" id="1.10.1200.10">
    <property type="entry name" value="ACP-like"/>
    <property type="match status" value="1"/>
</dbReference>
<evidence type="ECO:0000259" key="1">
    <source>
        <dbReference type="PROSITE" id="PS50075"/>
    </source>
</evidence>